<dbReference type="PROSITE" id="PS50104">
    <property type="entry name" value="TIR"/>
    <property type="match status" value="1"/>
</dbReference>
<dbReference type="EnsemblPlants" id="Kaladp0011s0172.1.v1.1">
    <property type="protein sequence ID" value="Kaladp0011s0172.1.v1.1"/>
    <property type="gene ID" value="Kaladp0011s0172.v1.1"/>
</dbReference>
<name>A0A7N0SWV8_KALFE</name>
<feature type="domain" description="TIR" evidence="5">
    <location>
        <begin position="17"/>
        <end position="188"/>
    </location>
</feature>
<dbReference type="Gene3D" id="3.80.10.10">
    <property type="entry name" value="Ribonuclease Inhibitor"/>
    <property type="match status" value="2"/>
</dbReference>
<dbReference type="SUPFAM" id="SSF52200">
    <property type="entry name" value="Toll/Interleukin receptor TIR domain"/>
    <property type="match status" value="1"/>
</dbReference>
<keyword evidence="7" id="KW-1185">Reference proteome</keyword>
<evidence type="ECO:0000256" key="2">
    <source>
        <dbReference type="ARBA" id="ARBA00022737"/>
    </source>
</evidence>
<protein>
    <recommendedName>
        <fullName evidence="5">TIR domain-containing protein</fullName>
    </recommendedName>
</protein>
<organism evidence="6 7">
    <name type="scientific">Kalanchoe fedtschenkoi</name>
    <name type="common">Lavender scallops</name>
    <name type="synonym">South American air plant</name>
    <dbReference type="NCBI Taxonomy" id="63787"/>
    <lineage>
        <taxon>Eukaryota</taxon>
        <taxon>Viridiplantae</taxon>
        <taxon>Streptophyta</taxon>
        <taxon>Embryophyta</taxon>
        <taxon>Tracheophyta</taxon>
        <taxon>Spermatophyta</taxon>
        <taxon>Magnoliopsida</taxon>
        <taxon>eudicotyledons</taxon>
        <taxon>Gunneridae</taxon>
        <taxon>Pentapetalae</taxon>
        <taxon>Saxifragales</taxon>
        <taxon>Crassulaceae</taxon>
        <taxon>Kalanchoe</taxon>
    </lineage>
</organism>
<dbReference type="SUPFAM" id="SSF52058">
    <property type="entry name" value="L domain-like"/>
    <property type="match status" value="1"/>
</dbReference>
<dbReference type="GO" id="GO:0043531">
    <property type="term" value="F:ADP binding"/>
    <property type="evidence" value="ECO:0007669"/>
    <property type="project" value="InterPro"/>
</dbReference>
<dbReference type="InterPro" id="IPR058192">
    <property type="entry name" value="WHD_ROQ1-like"/>
</dbReference>
<dbReference type="InterPro" id="IPR027417">
    <property type="entry name" value="P-loop_NTPase"/>
</dbReference>
<dbReference type="PANTHER" id="PTHR11017:SF271">
    <property type="entry name" value="DISEASE RESISTANCE PROTEIN (TIR-NBS-LRR CLASS) FAMILY"/>
    <property type="match status" value="1"/>
</dbReference>
<dbReference type="Pfam" id="PF23282">
    <property type="entry name" value="WHD_ROQ1"/>
    <property type="match status" value="1"/>
</dbReference>
<dbReference type="FunFam" id="3.40.50.10140:FF:000007">
    <property type="entry name" value="Disease resistance protein (TIR-NBS-LRR class)"/>
    <property type="match status" value="1"/>
</dbReference>
<dbReference type="Gene3D" id="3.40.50.10140">
    <property type="entry name" value="Toll/interleukin-1 receptor homology (TIR) domain"/>
    <property type="match status" value="1"/>
</dbReference>
<dbReference type="OMA" id="MAKYVYN"/>
<dbReference type="InterPro" id="IPR042197">
    <property type="entry name" value="Apaf_helical"/>
</dbReference>
<keyword evidence="4" id="KW-0520">NAD</keyword>
<dbReference type="InterPro" id="IPR032675">
    <property type="entry name" value="LRR_dom_sf"/>
</dbReference>
<dbReference type="SMART" id="SM00255">
    <property type="entry name" value="TIR"/>
    <property type="match status" value="1"/>
</dbReference>
<dbReference type="Pfam" id="PF00560">
    <property type="entry name" value="LRR_1"/>
    <property type="match status" value="1"/>
</dbReference>
<dbReference type="Pfam" id="PF00931">
    <property type="entry name" value="NB-ARC"/>
    <property type="match status" value="1"/>
</dbReference>
<reference evidence="6" key="1">
    <citation type="submission" date="2021-01" db="UniProtKB">
        <authorList>
            <consortium name="EnsemblPlants"/>
        </authorList>
    </citation>
    <scope>IDENTIFICATION</scope>
</reference>
<sequence length="1064" mass="120407">MAGRFGAGCSQYTREKFAYQVFLSFRGEDVRKRFIDHLHHALKRAAISTFHDDTGLERGSDIQSKLYDAIERSKLSIVTFSSGYASSRWCLDELVKIMQCRSSSSLGHLVLPVFYDVDPTAVRHQSGPYKDAFDKHVANSKLASLRVESWRVAMRAVADLAGFVLENQADGHEAQFIQNIITEVMKRLDKGHLSVPRCIIGANSIVETISEWVQNGSSGVEVGLIYGLGGVGKTTVAKVVYNWSHDKFDGCSFLADVKRVSSQHNGIIQLQKQIISNLSGIQASHEIYNVHEGMLKVREVIGSRRILLVLDGCDEWEEICSIFDHPEWFAPGSKLLITSRSKQLPVICMSKKEFRVCELSCADSTELFCWNAFGQCHPLENYEEITGRFVEYCGGLPLALEVLSLSLRGKGLVIWESQLAKLEDFPSKRIQDILRLSFESIEDDNDKDIFLHIAFFMVGMHVDYAFTILEGCGLHTKIGYQNLVDRCLVTTIYDGRIMMHQLIQEMGREVVRQEAYNQPGRRSRLWGHKETYNVLRTKKGTSAVKGLRLQLQLPVPNVLMSSENHHNERTSKRRRCIDPTSELRSLRTDAFTNMENLNLLELNYVPLEGNYADFPKAIKWLCWRGFHLESIPEDLDLYELVVLDMQNSCLVRAWEGCKDLGALRILNLSHSHRLLYTPDLSWATGIEAISLEDCTGLIEVHESLGSLSRLTYLNLKGCKNLKKFPRDIQRLSSLETLDLSDCSGLFTDSNQMDTSMILGSRSYAITTNALNSPEPLSRIRAPGSPAISFNSFPFLVTLTLTNCGICRDDLFSYLNCSSSLEYLDLSGNPITVIDKSLSHFTRLYKIILRDCTNLRSVSVLPRTCSVSVTGCLSLEKMAYLQSPFPSKELADIEADDCPKLVEIGGLCNLETTSDMSASRAKYLGYPNLESFGEKDVSIDLYAPRRLLKGVYQSGLYSVFLLGDHIDKWFTTVTYGSELTYTVPSLPNRSIRAFNVCYVYKCITEPLVASANLCMKNEGSKWEWSYFSARYFMYNNEEEDLVRREVDLTWISHWCVMEHRELRPG</sequence>
<dbReference type="Gramene" id="Kaladp0011s0172.1.v1.1">
    <property type="protein sequence ID" value="Kaladp0011s0172.1.v1.1"/>
    <property type="gene ID" value="Kaladp0011s0172.v1.1"/>
</dbReference>
<dbReference type="GO" id="GO:0006952">
    <property type="term" value="P:defense response"/>
    <property type="evidence" value="ECO:0007669"/>
    <property type="project" value="UniProtKB-KW"/>
</dbReference>
<evidence type="ECO:0000313" key="7">
    <source>
        <dbReference type="Proteomes" id="UP000594263"/>
    </source>
</evidence>
<dbReference type="PROSITE" id="PS51450">
    <property type="entry name" value="LRR"/>
    <property type="match status" value="1"/>
</dbReference>
<dbReference type="SUPFAM" id="SSF52540">
    <property type="entry name" value="P-loop containing nucleoside triphosphate hydrolases"/>
    <property type="match status" value="1"/>
</dbReference>
<dbReference type="SUPFAM" id="SSF46785">
    <property type="entry name" value="Winged helix' DNA-binding domain"/>
    <property type="match status" value="1"/>
</dbReference>
<evidence type="ECO:0000256" key="3">
    <source>
        <dbReference type="ARBA" id="ARBA00022821"/>
    </source>
</evidence>
<keyword evidence="1" id="KW-0433">Leucine-rich repeat</keyword>
<evidence type="ECO:0000256" key="4">
    <source>
        <dbReference type="ARBA" id="ARBA00023027"/>
    </source>
</evidence>
<dbReference type="InterPro" id="IPR035897">
    <property type="entry name" value="Toll_tir_struct_dom_sf"/>
</dbReference>
<accession>A0A7N0SWV8</accession>
<dbReference type="InterPro" id="IPR001611">
    <property type="entry name" value="Leu-rich_rpt"/>
</dbReference>
<keyword evidence="3" id="KW-0611">Plant defense</keyword>
<dbReference type="InterPro" id="IPR044974">
    <property type="entry name" value="Disease_R_plants"/>
</dbReference>
<dbReference type="InterPro" id="IPR036390">
    <property type="entry name" value="WH_DNA-bd_sf"/>
</dbReference>
<dbReference type="PRINTS" id="PR00364">
    <property type="entry name" value="DISEASERSIST"/>
</dbReference>
<dbReference type="Gene3D" id="1.10.8.430">
    <property type="entry name" value="Helical domain of apoptotic protease-activating factors"/>
    <property type="match status" value="1"/>
</dbReference>
<evidence type="ECO:0000313" key="6">
    <source>
        <dbReference type="EnsemblPlants" id="Kaladp0011s0172.1.v1.1"/>
    </source>
</evidence>
<proteinExistence type="predicted"/>
<keyword evidence="2" id="KW-0677">Repeat</keyword>
<dbReference type="GO" id="GO:0007165">
    <property type="term" value="P:signal transduction"/>
    <property type="evidence" value="ECO:0007669"/>
    <property type="project" value="InterPro"/>
</dbReference>
<dbReference type="Gene3D" id="3.40.50.300">
    <property type="entry name" value="P-loop containing nucleotide triphosphate hydrolases"/>
    <property type="match status" value="1"/>
</dbReference>
<evidence type="ECO:0000256" key="1">
    <source>
        <dbReference type="ARBA" id="ARBA00022614"/>
    </source>
</evidence>
<dbReference type="Pfam" id="PF01582">
    <property type="entry name" value="TIR"/>
    <property type="match status" value="1"/>
</dbReference>
<dbReference type="InterPro" id="IPR000157">
    <property type="entry name" value="TIR_dom"/>
</dbReference>
<dbReference type="AlphaFoldDB" id="A0A7N0SWV8"/>
<dbReference type="Proteomes" id="UP000594263">
    <property type="component" value="Unplaced"/>
</dbReference>
<evidence type="ECO:0000259" key="5">
    <source>
        <dbReference type="PROSITE" id="PS50104"/>
    </source>
</evidence>
<dbReference type="InterPro" id="IPR002182">
    <property type="entry name" value="NB-ARC"/>
</dbReference>
<dbReference type="PANTHER" id="PTHR11017">
    <property type="entry name" value="LEUCINE-RICH REPEAT-CONTAINING PROTEIN"/>
    <property type="match status" value="1"/>
</dbReference>